<dbReference type="PROSITE" id="PS50042">
    <property type="entry name" value="CNMP_BINDING_3"/>
    <property type="match status" value="1"/>
</dbReference>
<dbReference type="CDD" id="cd00038">
    <property type="entry name" value="CAP_ED"/>
    <property type="match status" value="1"/>
</dbReference>
<dbReference type="InterPro" id="IPR018490">
    <property type="entry name" value="cNMP-bd_dom_sf"/>
</dbReference>
<organism evidence="12 13">
    <name type="scientific">Stylonychia lemnae</name>
    <name type="common">Ciliate</name>
    <dbReference type="NCBI Taxonomy" id="5949"/>
    <lineage>
        <taxon>Eukaryota</taxon>
        <taxon>Sar</taxon>
        <taxon>Alveolata</taxon>
        <taxon>Ciliophora</taxon>
        <taxon>Intramacronucleata</taxon>
        <taxon>Spirotrichea</taxon>
        <taxon>Stichotrichia</taxon>
        <taxon>Sporadotrichida</taxon>
        <taxon>Oxytrichidae</taxon>
        <taxon>Stylonychinae</taxon>
        <taxon>Stylonychia</taxon>
    </lineage>
</organism>
<sequence length="934" mass="107696">MSQVNNQGGGQQNLRVNGASPKLAKTNILNHQNSLSNSFKNDQFQFQQTASIKAGFIQKQQVPTDNGSKNINWVKQNNKKINSKATQQLKIQLQDLDEEIQKKRPLSRYDTSSLALQKKKNDQLDQLGENNSQSIQIQEEDSPRELQVIQPSKIKAEMTFIQKVKQCCGGKKQKDNSHLIEDYSEGESDTEFETPYSQLNLTEKHDRVKYLWHRSFLKAKGAAHILAKFGELNKKIYLLGAARKDEEYEDQNAVILRTKKCIIMPDEKGKAYWNLVITALLLYTATYVPFRISYVDDNPIYMIILDTIMDMIFLTDLVLSFFSAYEDKKMGVEVRHKYIAIAYIKSWFFLDLMSCVPIQLMEVQYDEAGGQKKQQTSSVKLLRLTRLPRLYRLIRILRLFKMLRLFKQQSSMKRLFDSIKMNAGIVRMISVTITVFFLVHLVGCFWFLSAKLDDFNPDTWVVRFGYLDKDPSVQYLASIYWALQTLTTVGFGDIYAKTIPEKVIAILWMIFGVGFYSFTIGNLSQIIASIDTQSALLSQKLSILSEFSKRTNLPTDVMFRIRRHLENNNKHQNNLEEQEKLLNDLPAALRSEVVKHTHGEIIQKINFFREKTPDFLWAILPALRPIKLMPTDVLYTQGDHSDEKGSYFGDSDIFYQDENKGRDSTAVADTECHLLVLSRKELMQLNDDFEDMSKEMKEIAKERKANHEELIAETVEEHIKTKMQENLKNAIMIGNLRTPKHKDDHHNIFRSQLGSKSRSNSGVRAGKKEEYSSSRTTNNKEANATISNNVFSDAIRKLNVPSQNQSGLSASDNSNPLLMPLTANMNDKIKQREIYVQQGKKELDSKQKKFREDYNETLVNFQNNMNFLAIHADEIQNMFISYQKERQSIMGAMTVMKEQAQQLKAKQGLLFKLIMLFCSSEFLKSTLDMIIEKI</sequence>
<dbReference type="InterPro" id="IPR014710">
    <property type="entry name" value="RmlC-like_jellyroll"/>
</dbReference>
<dbReference type="PANTHER" id="PTHR47823:SF9">
    <property type="entry name" value="CHROMOSOME UNDETERMINED SCAFFOLD_10, WHOLE GENOME SHOTGUN SEQUENCE"/>
    <property type="match status" value="1"/>
</dbReference>
<dbReference type="OMA" id="KYIAIAY"/>
<evidence type="ECO:0000256" key="1">
    <source>
        <dbReference type="ARBA" id="ARBA00004141"/>
    </source>
</evidence>
<keyword evidence="2" id="KW-0813">Transport</keyword>
<feature type="coiled-coil region" evidence="8">
    <location>
        <begin position="682"/>
        <end position="717"/>
    </location>
</feature>
<feature type="compositionally biased region" description="Polar residues" evidence="9">
    <location>
        <begin position="773"/>
        <end position="785"/>
    </location>
</feature>
<feature type="domain" description="Cyclic nucleotide-binding" evidence="11">
    <location>
        <begin position="644"/>
        <end position="685"/>
    </location>
</feature>
<keyword evidence="3 10" id="KW-0812">Transmembrane</keyword>
<dbReference type="GO" id="GO:0016020">
    <property type="term" value="C:membrane"/>
    <property type="evidence" value="ECO:0007669"/>
    <property type="project" value="UniProtKB-SubCell"/>
</dbReference>
<dbReference type="InterPro" id="IPR000595">
    <property type="entry name" value="cNMP-bd_dom"/>
</dbReference>
<comment type="subcellular location">
    <subcellularLocation>
        <location evidence="1">Membrane</location>
        <topology evidence="1">Multi-pass membrane protein</topology>
    </subcellularLocation>
</comment>
<reference evidence="12 13" key="1">
    <citation type="submission" date="2014-06" db="EMBL/GenBank/DDBJ databases">
        <authorList>
            <person name="Swart Estienne"/>
        </authorList>
    </citation>
    <scope>NUCLEOTIDE SEQUENCE [LARGE SCALE GENOMIC DNA]</scope>
    <source>
        <strain evidence="12 13">130c</strain>
    </source>
</reference>
<keyword evidence="13" id="KW-1185">Reference proteome</keyword>
<evidence type="ECO:0000256" key="5">
    <source>
        <dbReference type="ARBA" id="ARBA00023065"/>
    </source>
</evidence>
<dbReference type="Gene3D" id="1.10.287.70">
    <property type="match status" value="1"/>
</dbReference>
<dbReference type="FunFam" id="1.10.287.70:FF:000123">
    <property type="entry name" value="Potassium channel KAT3"/>
    <property type="match status" value="1"/>
</dbReference>
<evidence type="ECO:0000313" key="12">
    <source>
        <dbReference type="EMBL" id="CDW89227.1"/>
    </source>
</evidence>
<keyword evidence="8" id="KW-0175">Coiled coil</keyword>
<evidence type="ECO:0000256" key="3">
    <source>
        <dbReference type="ARBA" id="ARBA00022692"/>
    </source>
</evidence>
<dbReference type="SUPFAM" id="SSF51206">
    <property type="entry name" value="cAMP-binding domain-like"/>
    <property type="match status" value="1"/>
</dbReference>
<dbReference type="Pfam" id="PF00520">
    <property type="entry name" value="Ion_trans"/>
    <property type="match status" value="1"/>
</dbReference>
<keyword evidence="7" id="KW-0407">Ion channel</keyword>
<dbReference type="SUPFAM" id="SSF81324">
    <property type="entry name" value="Voltage-gated potassium channels"/>
    <property type="match status" value="1"/>
</dbReference>
<keyword evidence="6 10" id="KW-0472">Membrane</keyword>
<feature type="transmembrane region" description="Helical" evidence="10">
    <location>
        <begin position="426"/>
        <end position="448"/>
    </location>
</feature>
<evidence type="ECO:0000256" key="9">
    <source>
        <dbReference type="SAM" id="MobiDB-lite"/>
    </source>
</evidence>
<evidence type="ECO:0000256" key="10">
    <source>
        <dbReference type="SAM" id="Phobius"/>
    </source>
</evidence>
<dbReference type="PANTHER" id="PTHR47823">
    <property type="entry name" value="ION_TRANS DOMAIN-CONTAINING PROTEIN"/>
    <property type="match status" value="1"/>
</dbReference>
<accession>A0A078B7F0</accession>
<dbReference type="OrthoDB" id="417811at2759"/>
<evidence type="ECO:0000259" key="11">
    <source>
        <dbReference type="PROSITE" id="PS50042"/>
    </source>
</evidence>
<feature type="compositionally biased region" description="Polar residues" evidence="9">
    <location>
        <begin position="749"/>
        <end position="762"/>
    </location>
</feature>
<dbReference type="AlphaFoldDB" id="A0A078B7F0"/>
<keyword evidence="5" id="KW-0406">Ion transport</keyword>
<dbReference type="EMBL" id="CCKQ01017349">
    <property type="protein sequence ID" value="CDW89227.1"/>
    <property type="molecule type" value="Genomic_DNA"/>
</dbReference>
<proteinExistence type="predicted"/>
<feature type="transmembrane region" description="Helical" evidence="10">
    <location>
        <begin position="272"/>
        <end position="294"/>
    </location>
</feature>
<feature type="transmembrane region" description="Helical" evidence="10">
    <location>
        <begin position="475"/>
        <end position="496"/>
    </location>
</feature>
<evidence type="ECO:0000256" key="7">
    <source>
        <dbReference type="ARBA" id="ARBA00023303"/>
    </source>
</evidence>
<dbReference type="InParanoid" id="A0A078B7F0"/>
<name>A0A078B7F0_STYLE</name>
<dbReference type="PRINTS" id="PR01463">
    <property type="entry name" value="EAGCHANLFMLY"/>
</dbReference>
<evidence type="ECO:0000313" key="13">
    <source>
        <dbReference type="Proteomes" id="UP000039865"/>
    </source>
</evidence>
<evidence type="ECO:0000256" key="8">
    <source>
        <dbReference type="SAM" id="Coils"/>
    </source>
</evidence>
<dbReference type="Proteomes" id="UP000039865">
    <property type="component" value="Unassembled WGS sequence"/>
</dbReference>
<evidence type="ECO:0000256" key="6">
    <source>
        <dbReference type="ARBA" id="ARBA00023136"/>
    </source>
</evidence>
<evidence type="ECO:0000256" key="2">
    <source>
        <dbReference type="ARBA" id="ARBA00022448"/>
    </source>
</evidence>
<feature type="transmembrane region" description="Helical" evidence="10">
    <location>
        <begin position="503"/>
        <end position="523"/>
    </location>
</feature>
<dbReference type="GO" id="GO:0005249">
    <property type="term" value="F:voltage-gated potassium channel activity"/>
    <property type="evidence" value="ECO:0007669"/>
    <property type="project" value="InterPro"/>
</dbReference>
<feature type="region of interest" description="Disordered" evidence="9">
    <location>
        <begin position="738"/>
        <end position="785"/>
    </location>
</feature>
<gene>
    <name evidence="12" type="primary">Contig900.g979</name>
    <name evidence="12" type="ORF">STYLEM_18358</name>
</gene>
<keyword evidence="4 10" id="KW-1133">Transmembrane helix</keyword>
<dbReference type="InterPro" id="IPR005821">
    <property type="entry name" value="Ion_trans_dom"/>
</dbReference>
<protein>
    <submittedName>
        <fullName evidence="12">Cation channel family protein</fullName>
    </submittedName>
</protein>
<feature type="transmembrane region" description="Helical" evidence="10">
    <location>
        <begin position="300"/>
        <end position="325"/>
    </location>
</feature>
<evidence type="ECO:0000256" key="4">
    <source>
        <dbReference type="ARBA" id="ARBA00022989"/>
    </source>
</evidence>
<dbReference type="Gene3D" id="2.60.120.10">
    <property type="entry name" value="Jelly Rolls"/>
    <property type="match status" value="2"/>
</dbReference>
<dbReference type="InterPro" id="IPR003938">
    <property type="entry name" value="K_chnl_volt-dep_EAG/ELK/ERG"/>
</dbReference>